<dbReference type="AlphaFoldDB" id="A0A0F9C7V8"/>
<organism evidence="1">
    <name type="scientific">marine sediment metagenome</name>
    <dbReference type="NCBI Taxonomy" id="412755"/>
    <lineage>
        <taxon>unclassified sequences</taxon>
        <taxon>metagenomes</taxon>
        <taxon>ecological metagenomes</taxon>
    </lineage>
</organism>
<protein>
    <submittedName>
        <fullName evidence="1">Uncharacterized protein</fullName>
    </submittedName>
</protein>
<feature type="non-terminal residue" evidence="1">
    <location>
        <position position="1"/>
    </location>
</feature>
<proteinExistence type="predicted"/>
<dbReference type="EMBL" id="LAZR01034377">
    <property type="protein sequence ID" value="KKL45463.1"/>
    <property type="molecule type" value="Genomic_DNA"/>
</dbReference>
<sequence length="34" mass="4081">VFSEAEREACRTKLQNPGLFRRTWDHFQAKLEDT</sequence>
<evidence type="ECO:0000313" key="1">
    <source>
        <dbReference type="EMBL" id="KKL45463.1"/>
    </source>
</evidence>
<accession>A0A0F9C7V8</accession>
<name>A0A0F9C7V8_9ZZZZ</name>
<gene>
    <name evidence="1" type="ORF">LCGC14_2355450</name>
</gene>
<reference evidence="1" key="1">
    <citation type="journal article" date="2015" name="Nature">
        <title>Complex archaea that bridge the gap between prokaryotes and eukaryotes.</title>
        <authorList>
            <person name="Spang A."/>
            <person name="Saw J.H."/>
            <person name="Jorgensen S.L."/>
            <person name="Zaremba-Niedzwiedzka K."/>
            <person name="Martijn J."/>
            <person name="Lind A.E."/>
            <person name="van Eijk R."/>
            <person name="Schleper C."/>
            <person name="Guy L."/>
            <person name="Ettema T.J."/>
        </authorList>
    </citation>
    <scope>NUCLEOTIDE SEQUENCE</scope>
</reference>
<comment type="caution">
    <text evidence="1">The sequence shown here is derived from an EMBL/GenBank/DDBJ whole genome shotgun (WGS) entry which is preliminary data.</text>
</comment>